<organism evidence="2 3">
    <name type="scientific">Venturia effusa</name>
    <dbReference type="NCBI Taxonomy" id="50376"/>
    <lineage>
        <taxon>Eukaryota</taxon>
        <taxon>Fungi</taxon>
        <taxon>Dikarya</taxon>
        <taxon>Ascomycota</taxon>
        <taxon>Pezizomycotina</taxon>
        <taxon>Dothideomycetes</taxon>
        <taxon>Pleosporomycetidae</taxon>
        <taxon>Venturiales</taxon>
        <taxon>Venturiaceae</taxon>
        <taxon>Venturia</taxon>
    </lineage>
</organism>
<evidence type="ECO:0000313" key="3">
    <source>
        <dbReference type="Proteomes" id="UP000316270"/>
    </source>
</evidence>
<dbReference type="AlphaFoldDB" id="A0A517LHK5"/>
<protein>
    <submittedName>
        <fullName evidence="2">Uncharacterized protein</fullName>
    </submittedName>
</protein>
<proteinExistence type="predicted"/>
<dbReference type="Proteomes" id="UP000316270">
    <property type="component" value="Chromosome 12"/>
</dbReference>
<sequence>MAPKRNEQPSLGAFVTSLRSSRDHSAAPPLPPLSASSSLADAGCFPGDYNREIFGPLSPLSVVAEAKANLARARVRLLERDGIAVRENEEGGGKEDVFSALLEYLDGLEKGGGVVVKEGAGGAV</sequence>
<gene>
    <name evidence="2" type="ORF">FKW77_007246</name>
</gene>
<dbReference type="EMBL" id="CP042196">
    <property type="protein sequence ID" value="QDS75107.1"/>
    <property type="molecule type" value="Genomic_DNA"/>
</dbReference>
<evidence type="ECO:0000256" key="1">
    <source>
        <dbReference type="SAM" id="MobiDB-lite"/>
    </source>
</evidence>
<name>A0A517LHK5_9PEZI</name>
<evidence type="ECO:0000313" key="2">
    <source>
        <dbReference type="EMBL" id="QDS75107.1"/>
    </source>
</evidence>
<feature type="region of interest" description="Disordered" evidence="1">
    <location>
        <begin position="1"/>
        <end position="37"/>
    </location>
</feature>
<reference evidence="2 3" key="1">
    <citation type="submission" date="2019-07" db="EMBL/GenBank/DDBJ databases">
        <title>Finished genome of Venturia effusa.</title>
        <authorList>
            <person name="Young C.A."/>
            <person name="Cox M.P."/>
            <person name="Ganley A.R.D."/>
            <person name="David W.J."/>
        </authorList>
    </citation>
    <scope>NUCLEOTIDE SEQUENCE [LARGE SCALE GENOMIC DNA]</scope>
    <source>
        <strain evidence="3">albino</strain>
    </source>
</reference>
<keyword evidence="3" id="KW-1185">Reference proteome</keyword>
<accession>A0A517LHK5</accession>